<dbReference type="Pfam" id="PF08241">
    <property type="entry name" value="Methyltransf_11"/>
    <property type="match status" value="1"/>
</dbReference>
<dbReference type="Gene3D" id="3.40.50.150">
    <property type="entry name" value="Vaccinia Virus protein VP39"/>
    <property type="match status" value="1"/>
</dbReference>
<dbReference type="EMBL" id="CP029159">
    <property type="protein sequence ID" value="QKM68160.1"/>
    <property type="molecule type" value="Genomic_DNA"/>
</dbReference>
<keyword evidence="2" id="KW-0808">Transferase</keyword>
<dbReference type="CDD" id="cd02440">
    <property type="entry name" value="AdoMet_MTases"/>
    <property type="match status" value="1"/>
</dbReference>
<keyword evidence="2" id="KW-0489">Methyltransferase</keyword>
<dbReference type="AlphaFoldDB" id="I2N3Z1"/>
<dbReference type="GO" id="GO:0008757">
    <property type="term" value="F:S-adenosylmethionine-dependent methyltransferase activity"/>
    <property type="evidence" value="ECO:0007669"/>
    <property type="project" value="InterPro"/>
</dbReference>
<keyword evidence="3" id="KW-1185">Reference proteome</keyword>
<reference evidence="2 3" key="1">
    <citation type="journal article" date="2012" name="J. Bacteriol.">
        <title>Draft genome of Streptomyces tsukubaensis NRRL 18488, the producer of the clinically important immunosuppressant tacrolimus (FK506).</title>
        <authorList>
            <person name="Barreiro C."/>
            <person name="Prieto C."/>
            <person name="Sola-Landa A."/>
            <person name="Solera E."/>
            <person name="Martinez-Castro M."/>
            <person name="Perez-Redondo R."/>
            <person name="Garcia-Estrada C."/>
            <person name="Aparicio J.F."/>
            <person name="Fernandez-Martinez L.T."/>
            <person name="Santos-Aberturas J."/>
            <person name="Salehi-Najafabadi Z."/>
            <person name="Rodriguez-Garcia A."/>
            <person name="Tauch A."/>
            <person name="Martin J.F."/>
        </authorList>
    </citation>
    <scope>NUCLEOTIDE SEQUENCE [LARGE SCALE GENOMIC DNA]</scope>
    <source>
        <strain evidence="3">DSM 42081 / NBRC 108919 / NRRL 18488 / 9993</strain>
    </source>
</reference>
<organism evidence="2 3">
    <name type="scientific">Streptomyces tsukubensis (strain DSM 42081 / NBRC 108919 / NRRL 18488 / 9993)</name>
    <dbReference type="NCBI Taxonomy" id="1114943"/>
    <lineage>
        <taxon>Bacteria</taxon>
        <taxon>Bacillati</taxon>
        <taxon>Actinomycetota</taxon>
        <taxon>Actinomycetes</taxon>
        <taxon>Kitasatosporales</taxon>
        <taxon>Streptomycetaceae</taxon>
        <taxon>Streptomyces</taxon>
    </lineage>
</organism>
<dbReference type="InterPro" id="IPR029063">
    <property type="entry name" value="SAM-dependent_MTases_sf"/>
</dbReference>
<evidence type="ECO:0000259" key="1">
    <source>
        <dbReference type="Pfam" id="PF08241"/>
    </source>
</evidence>
<dbReference type="GO" id="GO:0032259">
    <property type="term" value="P:methylation"/>
    <property type="evidence" value="ECO:0007669"/>
    <property type="project" value="UniProtKB-KW"/>
</dbReference>
<accession>I2N3Z1</accession>
<dbReference type="PANTHER" id="PTHR42912">
    <property type="entry name" value="METHYLTRANSFERASE"/>
    <property type="match status" value="1"/>
</dbReference>
<dbReference type="InterPro" id="IPR050508">
    <property type="entry name" value="Methyltransf_Superfamily"/>
</dbReference>
<protein>
    <submittedName>
        <fullName evidence="2">Class I SAM-dependent methyltransferase</fullName>
    </submittedName>
</protein>
<evidence type="ECO:0000313" key="3">
    <source>
        <dbReference type="Proteomes" id="UP000005940"/>
    </source>
</evidence>
<feature type="domain" description="Methyltransferase type 11" evidence="1">
    <location>
        <begin position="36"/>
        <end position="133"/>
    </location>
</feature>
<dbReference type="SUPFAM" id="SSF53335">
    <property type="entry name" value="S-adenosyl-L-methionine-dependent methyltransferases"/>
    <property type="match status" value="1"/>
</dbReference>
<evidence type="ECO:0000313" key="2">
    <source>
        <dbReference type="EMBL" id="QKM68160.1"/>
    </source>
</evidence>
<dbReference type="InterPro" id="IPR013216">
    <property type="entry name" value="Methyltransf_11"/>
</dbReference>
<name>I2N3Z1_STRT9</name>
<dbReference type="Proteomes" id="UP000005940">
    <property type="component" value="Chromosome"/>
</dbReference>
<sequence length="231" mass="25268">MGDDHPAEVQASSSCDWPLLGLLVARLRLRPGQRLVDLGCGTGGVGLWLARAHSVHLTGIDISPVAIGLAAARRPYFLPPGRADFRVATMERTGLPDGCADGIVCIDTLGKAHSPMRALLETRRLLKPGGRMAVTTARRHSAPSPWAERAAAVGLELVAEDARPDEPAMWRRLYRLWTDHEEELRRDVGDARTDSMIREARRTLPTLDARRAFLITLRRGSDPSGEPYATA</sequence>
<gene>
    <name evidence="2" type="ORF">STSU_014190</name>
</gene>
<proteinExistence type="predicted"/>